<protein>
    <recommendedName>
        <fullName evidence="2">Methyltransferase type 11 domain-containing protein</fullName>
    </recommendedName>
</protein>
<gene>
    <name evidence="3" type="ORF">Hgul01_02747</name>
</gene>
<keyword evidence="1" id="KW-0175">Coiled coil</keyword>
<dbReference type="Gene3D" id="3.40.50.150">
    <property type="entry name" value="Vaccinia Virus protein VP39"/>
    <property type="match status" value="1"/>
</dbReference>
<dbReference type="InterPro" id="IPR029063">
    <property type="entry name" value="SAM-dependent_MTases_sf"/>
</dbReference>
<dbReference type="InterPro" id="IPR013216">
    <property type="entry name" value="Methyltransf_11"/>
</dbReference>
<proteinExistence type="predicted"/>
<dbReference type="SUPFAM" id="SSF53335">
    <property type="entry name" value="S-adenosyl-L-methionine-dependent methyltransferases"/>
    <property type="match status" value="1"/>
</dbReference>
<evidence type="ECO:0000256" key="1">
    <source>
        <dbReference type="SAM" id="Coils"/>
    </source>
</evidence>
<dbReference type="RefSeq" id="WP_345722563.1">
    <property type="nucleotide sequence ID" value="NZ_BAABRU010000009.1"/>
</dbReference>
<name>A0ABP9X0K0_9CHLR</name>
<evidence type="ECO:0000313" key="3">
    <source>
        <dbReference type="EMBL" id="GAA5528944.1"/>
    </source>
</evidence>
<evidence type="ECO:0000313" key="4">
    <source>
        <dbReference type="Proteomes" id="UP001428290"/>
    </source>
</evidence>
<dbReference type="Pfam" id="PF08241">
    <property type="entry name" value="Methyltransf_11"/>
    <property type="match status" value="1"/>
</dbReference>
<accession>A0ABP9X0K0</accession>
<feature type="coiled-coil region" evidence="1">
    <location>
        <begin position="324"/>
        <end position="372"/>
    </location>
</feature>
<reference evidence="3 4" key="1">
    <citation type="submission" date="2024-02" db="EMBL/GenBank/DDBJ databases">
        <title>Herpetosiphon gulosus NBRC 112829.</title>
        <authorList>
            <person name="Ichikawa N."/>
            <person name="Katano-Makiyama Y."/>
            <person name="Hidaka K."/>
        </authorList>
    </citation>
    <scope>NUCLEOTIDE SEQUENCE [LARGE SCALE GENOMIC DNA]</scope>
    <source>
        <strain evidence="3 4">NBRC 112829</strain>
    </source>
</reference>
<organism evidence="3 4">
    <name type="scientific">Herpetosiphon gulosus</name>
    <dbReference type="NCBI Taxonomy" id="1973496"/>
    <lineage>
        <taxon>Bacteria</taxon>
        <taxon>Bacillati</taxon>
        <taxon>Chloroflexota</taxon>
        <taxon>Chloroflexia</taxon>
        <taxon>Herpetosiphonales</taxon>
        <taxon>Herpetosiphonaceae</taxon>
        <taxon>Herpetosiphon</taxon>
    </lineage>
</organism>
<dbReference type="Proteomes" id="UP001428290">
    <property type="component" value="Unassembled WGS sequence"/>
</dbReference>
<keyword evidence="4" id="KW-1185">Reference proteome</keyword>
<feature type="domain" description="Methyltransferase type 11" evidence="2">
    <location>
        <begin position="85"/>
        <end position="131"/>
    </location>
</feature>
<evidence type="ECO:0000259" key="2">
    <source>
        <dbReference type="Pfam" id="PF08241"/>
    </source>
</evidence>
<comment type="caution">
    <text evidence="3">The sequence shown here is derived from an EMBL/GenBank/DDBJ whole genome shotgun (WGS) entry which is preliminary data.</text>
</comment>
<sequence>MTMIPVLEHWISDELLTMPFDQYQRYRVSAEAIFLLKQAAAASDQRWRILDVGGFFPPRNGVLPLQAFFPNDETLVVDTTDYEGVGYQQADGTQLPFDDQSFDIVLSCDTLEHIPLEGRNSFLAELRRVASRAVFLAAPHALANVATSEAMLRDYLGQLNMHNSMLNEHVQYGLPQSTLVEAWLQSEQLDYLAFESGYLPHWQLLMVLKHLLFRQHQRDAMHANFDALYNQRFYAYDQRGPGYRRIYLIATAGQLDVRLQTLVERSLRATPTDPASDLLSMVLPILTSTAYDTVLYQQTLDQKLLDLKAEHGLQIEKLDWLINVQRFDQDIADLQAEHRDLQRRLLDASVLAAQLEAEKRGVQAQLDQLNWQHTTLQQQFAASPIERLSRGLSRLLKGIRR</sequence>
<dbReference type="EMBL" id="BAABRU010000009">
    <property type="protein sequence ID" value="GAA5528944.1"/>
    <property type="molecule type" value="Genomic_DNA"/>
</dbReference>